<reference evidence="1 2" key="1">
    <citation type="submission" date="2024-04" db="EMBL/GenBank/DDBJ databases">
        <title>Phyllosticta paracitricarpa is synonymous to the EU quarantine fungus P. citricarpa based on phylogenomic analyses.</title>
        <authorList>
            <consortium name="Lawrence Berkeley National Laboratory"/>
            <person name="Van Ingen-Buijs V.A."/>
            <person name="Van Westerhoven A.C."/>
            <person name="Haridas S."/>
            <person name="Skiadas P."/>
            <person name="Martin F."/>
            <person name="Groenewald J.Z."/>
            <person name="Crous P.W."/>
            <person name="Seidl M.F."/>
        </authorList>
    </citation>
    <scope>NUCLEOTIDE SEQUENCE [LARGE SCALE GENOMIC DNA]</scope>
    <source>
        <strain evidence="1 2">CBS 122670</strain>
    </source>
</reference>
<keyword evidence="2" id="KW-1185">Reference proteome</keyword>
<evidence type="ECO:0000313" key="2">
    <source>
        <dbReference type="Proteomes" id="UP001365128"/>
    </source>
</evidence>
<dbReference type="PROSITE" id="PS51257">
    <property type="entry name" value="PROKAR_LIPOPROTEIN"/>
    <property type="match status" value="1"/>
</dbReference>
<accession>A0ABR1M049</accession>
<proteinExistence type="predicted"/>
<organism evidence="1 2">
    <name type="scientific">Phyllosticta citricarpa</name>
    <dbReference type="NCBI Taxonomy" id="55181"/>
    <lineage>
        <taxon>Eukaryota</taxon>
        <taxon>Fungi</taxon>
        <taxon>Dikarya</taxon>
        <taxon>Ascomycota</taxon>
        <taxon>Pezizomycotina</taxon>
        <taxon>Dothideomycetes</taxon>
        <taxon>Dothideomycetes incertae sedis</taxon>
        <taxon>Botryosphaeriales</taxon>
        <taxon>Phyllostictaceae</taxon>
        <taxon>Phyllosticta</taxon>
    </lineage>
</organism>
<evidence type="ECO:0000313" key="1">
    <source>
        <dbReference type="EMBL" id="KAK7540259.1"/>
    </source>
</evidence>
<dbReference type="EMBL" id="JBBPDW010000027">
    <property type="protein sequence ID" value="KAK7540259.1"/>
    <property type="molecule type" value="Genomic_DNA"/>
</dbReference>
<gene>
    <name evidence="1" type="ORF">IWX46DRAFT_201676</name>
</gene>
<name>A0ABR1M049_9PEZI</name>
<dbReference type="Proteomes" id="UP001365128">
    <property type="component" value="Unassembled WGS sequence"/>
</dbReference>
<comment type="caution">
    <text evidence="1">The sequence shown here is derived from an EMBL/GenBank/DDBJ whole genome shotgun (WGS) entry which is preliminary data.</text>
</comment>
<sequence>MRCRCIVTCSKRQINWSTAAVGACFKLRWGARAGRAAMGHSAVAQHQSAGIQVCPSRRAYPLGLGGRSTVYLQPCLPPVACLDVNSRWSCQATTYLSLSILPRPTPAPFFPKHCLSTLLLRIALRASLSSPSAVSPTVATPRTRAAAVSILSSTTSRLVCCSPQSSPENAVRLFIPTTQT</sequence>
<protein>
    <submittedName>
        <fullName evidence="1">Uncharacterized protein</fullName>
    </submittedName>
</protein>